<dbReference type="EMBL" id="OX459122">
    <property type="protein sequence ID" value="CAI9106260.1"/>
    <property type="molecule type" value="Genomic_DNA"/>
</dbReference>
<name>A0AAV1DGV3_OLDCO</name>
<reference evidence="1" key="1">
    <citation type="submission" date="2023-03" db="EMBL/GenBank/DDBJ databases">
        <authorList>
            <person name="Julca I."/>
        </authorList>
    </citation>
    <scope>NUCLEOTIDE SEQUENCE</scope>
</reference>
<dbReference type="Gene3D" id="3.60.20.10">
    <property type="entry name" value="Glutamine Phosphoribosylpyrophosphate, subunit 1, domain 1"/>
    <property type="match status" value="1"/>
</dbReference>
<evidence type="ECO:0000313" key="2">
    <source>
        <dbReference type="Proteomes" id="UP001161247"/>
    </source>
</evidence>
<gene>
    <name evidence="1" type="ORF">OLC1_LOCUS14788</name>
</gene>
<dbReference type="Proteomes" id="UP001161247">
    <property type="component" value="Chromosome 5"/>
</dbReference>
<organism evidence="1 2">
    <name type="scientific">Oldenlandia corymbosa var. corymbosa</name>
    <dbReference type="NCBI Taxonomy" id="529605"/>
    <lineage>
        <taxon>Eukaryota</taxon>
        <taxon>Viridiplantae</taxon>
        <taxon>Streptophyta</taxon>
        <taxon>Embryophyta</taxon>
        <taxon>Tracheophyta</taxon>
        <taxon>Spermatophyta</taxon>
        <taxon>Magnoliopsida</taxon>
        <taxon>eudicotyledons</taxon>
        <taxon>Gunneridae</taxon>
        <taxon>Pentapetalae</taxon>
        <taxon>asterids</taxon>
        <taxon>lamiids</taxon>
        <taxon>Gentianales</taxon>
        <taxon>Rubiaceae</taxon>
        <taxon>Rubioideae</taxon>
        <taxon>Spermacoceae</taxon>
        <taxon>Hedyotis-Oldenlandia complex</taxon>
        <taxon>Oldenlandia</taxon>
    </lineage>
</organism>
<keyword evidence="2" id="KW-1185">Reference proteome</keyword>
<dbReference type="CDD" id="cd01901">
    <property type="entry name" value="Ntn_hydrolase"/>
    <property type="match status" value="1"/>
</dbReference>
<accession>A0AAV1DGV3</accession>
<proteinExistence type="predicted"/>
<protein>
    <submittedName>
        <fullName evidence="1">OLC1v1005380C1</fullName>
    </submittedName>
</protein>
<evidence type="ECO:0000313" key="1">
    <source>
        <dbReference type="EMBL" id="CAI9106260.1"/>
    </source>
</evidence>
<dbReference type="InterPro" id="IPR029055">
    <property type="entry name" value="Ntn_hydrolases_N"/>
</dbReference>
<sequence length="275" mass="29350">MMATDARSETAAGMNGIASNEEEFSTTIVAAICQYSNPAAPSELEMGITLAADGRGTKTDKVTGQTIITYKNYVKLYTLSNQLVVGFAGRTGPATCLLQGMHGAGIQTVSAPRAWLATELATNIDPTSPSFKKVRILLAGFTNSVADVFWVEYNGISHSITALTKNIGAVGAIGDGKIPVEVAAIGKFDTEISHAEACYMVMDACFYTTKNDKLTGGYATGVCLGSNTALFTFKSLQMVDYMPQRNIQGNLKLPDGNNLTQSPKFLDPRFIVPYL</sequence>
<dbReference type="AlphaFoldDB" id="A0AAV1DGV3"/>
<dbReference type="SUPFAM" id="SSF56235">
    <property type="entry name" value="N-terminal nucleophile aminohydrolases (Ntn hydrolases)"/>
    <property type="match status" value="1"/>
</dbReference>